<comment type="caution">
    <text evidence="1">The sequence shown here is derived from an EMBL/GenBank/DDBJ whole genome shotgun (WGS) entry which is preliminary data.</text>
</comment>
<organism evidence="1 2">
    <name type="scientific">Hansschlegelia beijingensis</name>
    <dbReference type="NCBI Taxonomy" id="1133344"/>
    <lineage>
        <taxon>Bacteria</taxon>
        <taxon>Pseudomonadati</taxon>
        <taxon>Pseudomonadota</taxon>
        <taxon>Alphaproteobacteria</taxon>
        <taxon>Hyphomicrobiales</taxon>
        <taxon>Methylopilaceae</taxon>
        <taxon>Hansschlegelia</taxon>
    </lineage>
</organism>
<dbReference type="RefSeq" id="WP_183396176.1">
    <property type="nucleotide sequence ID" value="NZ_JACIDR010000005.1"/>
</dbReference>
<evidence type="ECO:0000313" key="1">
    <source>
        <dbReference type="EMBL" id="MBB3974331.1"/>
    </source>
</evidence>
<sequence length="71" mass="7581">MILKIFLGFRAAGGGRSEAARHVIAPFPARPPGGLSRWRQGLTELARVIIVRAMNAAGRADATNRIVIICA</sequence>
<dbReference type="AlphaFoldDB" id="A0A7W6D086"/>
<protein>
    <submittedName>
        <fullName evidence="1">Uncharacterized protein</fullName>
    </submittedName>
</protein>
<reference evidence="1 2" key="1">
    <citation type="submission" date="2020-08" db="EMBL/GenBank/DDBJ databases">
        <title>Genomic Encyclopedia of Type Strains, Phase IV (KMG-IV): sequencing the most valuable type-strain genomes for metagenomic binning, comparative biology and taxonomic classification.</title>
        <authorList>
            <person name="Goeker M."/>
        </authorList>
    </citation>
    <scope>NUCLEOTIDE SEQUENCE [LARGE SCALE GENOMIC DNA]</scope>
    <source>
        <strain evidence="1 2">DSM 25481</strain>
    </source>
</reference>
<gene>
    <name evidence="1" type="ORF">GGR24_003012</name>
</gene>
<keyword evidence="2" id="KW-1185">Reference proteome</keyword>
<evidence type="ECO:0000313" key="2">
    <source>
        <dbReference type="Proteomes" id="UP000528964"/>
    </source>
</evidence>
<dbReference type="Proteomes" id="UP000528964">
    <property type="component" value="Unassembled WGS sequence"/>
</dbReference>
<name>A0A7W6D086_9HYPH</name>
<accession>A0A7W6D086</accession>
<proteinExistence type="predicted"/>
<dbReference type="EMBL" id="JACIDR010000005">
    <property type="protein sequence ID" value="MBB3974331.1"/>
    <property type="molecule type" value="Genomic_DNA"/>
</dbReference>